<dbReference type="Pfam" id="PF08238">
    <property type="entry name" value="Sel1"/>
    <property type="match status" value="3"/>
</dbReference>
<dbReference type="Gene3D" id="1.25.40.10">
    <property type="entry name" value="Tetratricopeptide repeat domain"/>
    <property type="match status" value="1"/>
</dbReference>
<evidence type="ECO:0000256" key="2">
    <source>
        <dbReference type="ARBA" id="ARBA00022737"/>
    </source>
</evidence>
<dbReference type="RefSeq" id="WP_381422628.1">
    <property type="nucleotide sequence ID" value="NZ_JBHSDH010000013.1"/>
</dbReference>
<organism evidence="3 4">
    <name type="scientific">Sphingorhabdus arenilitoris</name>
    <dbReference type="NCBI Taxonomy" id="1490041"/>
    <lineage>
        <taxon>Bacteria</taxon>
        <taxon>Pseudomonadati</taxon>
        <taxon>Pseudomonadota</taxon>
        <taxon>Alphaproteobacteria</taxon>
        <taxon>Sphingomonadales</taxon>
        <taxon>Sphingomonadaceae</taxon>
        <taxon>Sphingorhabdus</taxon>
    </lineage>
</organism>
<accession>A0ABV8RFZ1</accession>
<gene>
    <name evidence="3" type="ORF">ACFOWX_07025</name>
</gene>
<keyword evidence="4" id="KW-1185">Reference proteome</keyword>
<evidence type="ECO:0000313" key="4">
    <source>
        <dbReference type="Proteomes" id="UP001595887"/>
    </source>
</evidence>
<evidence type="ECO:0000256" key="1">
    <source>
        <dbReference type="ARBA" id="ARBA00008486"/>
    </source>
</evidence>
<dbReference type="Proteomes" id="UP001595887">
    <property type="component" value="Unassembled WGS sequence"/>
</dbReference>
<dbReference type="SMART" id="SM00671">
    <property type="entry name" value="SEL1"/>
    <property type="match status" value="3"/>
</dbReference>
<proteinExistence type="inferred from homology"/>
<dbReference type="SUPFAM" id="SSF81901">
    <property type="entry name" value="HCP-like"/>
    <property type="match status" value="1"/>
</dbReference>
<dbReference type="InterPro" id="IPR006597">
    <property type="entry name" value="Sel1-like"/>
</dbReference>
<comment type="similarity">
    <text evidence="1">Belongs to the hcp beta-lactamase family.</text>
</comment>
<protein>
    <submittedName>
        <fullName evidence="3">Tetratricopeptide repeat protein</fullName>
    </submittedName>
</protein>
<sequence length="224" mass="24301">MGHLSIFGRFVFTIALSVTASGLMAKDRESKPIIDPENQPLLDMLPDAGPAIKAARKDAIKLCKKDDMDACERAGYYYRGGVGGVADPQKAYAVWKKACDATKPKSCLEYGRMASAGLGGAQDYPAAFAAFDFACKAELQKACTNTGVHYQFGRGVEKNVELARLIFTRSCAKEEVVGCHNRAVILLQLGGPMNDELARLELKENCDRKYQPSCDLSASLPPLN</sequence>
<dbReference type="InterPro" id="IPR011990">
    <property type="entry name" value="TPR-like_helical_dom_sf"/>
</dbReference>
<dbReference type="InterPro" id="IPR040239">
    <property type="entry name" value="HcpB-like"/>
</dbReference>
<evidence type="ECO:0000313" key="3">
    <source>
        <dbReference type="EMBL" id="MFC4292164.1"/>
    </source>
</evidence>
<comment type="caution">
    <text evidence="3">The sequence shown here is derived from an EMBL/GenBank/DDBJ whole genome shotgun (WGS) entry which is preliminary data.</text>
</comment>
<reference evidence="4" key="1">
    <citation type="journal article" date="2019" name="Int. J. Syst. Evol. Microbiol.">
        <title>The Global Catalogue of Microorganisms (GCM) 10K type strain sequencing project: providing services to taxonomists for standard genome sequencing and annotation.</title>
        <authorList>
            <consortium name="The Broad Institute Genomics Platform"/>
            <consortium name="The Broad Institute Genome Sequencing Center for Infectious Disease"/>
            <person name="Wu L."/>
            <person name="Ma J."/>
        </authorList>
    </citation>
    <scope>NUCLEOTIDE SEQUENCE [LARGE SCALE GENOMIC DNA]</scope>
    <source>
        <strain evidence="4">CECT 8531</strain>
    </source>
</reference>
<dbReference type="PANTHER" id="PTHR13891:SF1">
    <property type="entry name" value="CYTOCHROME C OXIDASE ASSEMBLY FACTOR 7"/>
    <property type="match status" value="1"/>
</dbReference>
<dbReference type="EMBL" id="JBHSDH010000013">
    <property type="protein sequence ID" value="MFC4292164.1"/>
    <property type="molecule type" value="Genomic_DNA"/>
</dbReference>
<dbReference type="PANTHER" id="PTHR13891">
    <property type="entry name" value="CYTOCHROME C OXIDASE ASSEMBLY FACTOR 7"/>
    <property type="match status" value="1"/>
</dbReference>
<name>A0ABV8RFZ1_9SPHN</name>
<keyword evidence="2" id="KW-0677">Repeat</keyword>